<reference evidence="3" key="1">
    <citation type="submission" date="2011-08" db="EMBL/GenBank/DDBJ databases">
        <authorList>
            <person name="Rombauts S."/>
        </authorList>
    </citation>
    <scope>NUCLEOTIDE SEQUENCE</scope>
    <source>
        <strain evidence="3">London</strain>
    </source>
</reference>
<reference evidence="2" key="2">
    <citation type="submission" date="2015-06" db="UniProtKB">
        <authorList>
            <consortium name="EnsemblMetazoa"/>
        </authorList>
    </citation>
    <scope>IDENTIFICATION</scope>
</reference>
<proteinExistence type="predicted"/>
<name>T1JZ86_TETUR</name>
<evidence type="ECO:0000313" key="2">
    <source>
        <dbReference type="EnsemblMetazoa" id="tetur03g03060.1"/>
    </source>
</evidence>
<evidence type="ECO:0000313" key="3">
    <source>
        <dbReference type="Proteomes" id="UP000015104"/>
    </source>
</evidence>
<keyword evidence="3" id="KW-1185">Reference proteome</keyword>
<accession>T1JZ86</accession>
<dbReference type="HOGENOM" id="CLU_3089819_0_0_1"/>
<dbReference type="EMBL" id="CAEY01001117">
    <property type="status" value="NOT_ANNOTATED_CDS"/>
    <property type="molecule type" value="Genomic_DNA"/>
</dbReference>
<evidence type="ECO:0000256" key="1">
    <source>
        <dbReference type="SAM" id="MobiDB-lite"/>
    </source>
</evidence>
<sequence length="52" mass="5660">MISLSRQRHGTVNVCRKLSSFSSSSHSPSTHLTPESDGIATLHSDGRFKSMT</sequence>
<dbReference type="AlphaFoldDB" id="T1JZ86"/>
<protein>
    <submittedName>
        <fullName evidence="2">Uncharacterized protein</fullName>
    </submittedName>
</protein>
<organism evidence="2 3">
    <name type="scientific">Tetranychus urticae</name>
    <name type="common">Two-spotted spider mite</name>
    <dbReference type="NCBI Taxonomy" id="32264"/>
    <lineage>
        <taxon>Eukaryota</taxon>
        <taxon>Metazoa</taxon>
        <taxon>Ecdysozoa</taxon>
        <taxon>Arthropoda</taxon>
        <taxon>Chelicerata</taxon>
        <taxon>Arachnida</taxon>
        <taxon>Acari</taxon>
        <taxon>Acariformes</taxon>
        <taxon>Trombidiformes</taxon>
        <taxon>Prostigmata</taxon>
        <taxon>Eleutherengona</taxon>
        <taxon>Raphignathae</taxon>
        <taxon>Tetranychoidea</taxon>
        <taxon>Tetranychidae</taxon>
        <taxon>Tetranychus</taxon>
    </lineage>
</organism>
<dbReference type="Proteomes" id="UP000015104">
    <property type="component" value="Unassembled WGS sequence"/>
</dbReference>
<feature type="compositionally biased region" description="Low complexity" evidence="1">
    <location>
        <begin position="19"/>
        <end position="36"/>
    </location>
</feature>
<feature type="region of interest" description="Disordered" evidence="1">
    <location>
        <begin position="19"/>
        <end position="52"/>
    </location>
</feature>
<dbReference type="EnsemblMetazoa" id="tetur03g03060.1">
    <property type="protein sequence ID" value="tetur03g03060.1"/>
    <property type="gene ID" value="tetur03g03060"/>
</dbReference>